<reference evidence="2" key="1">
    <citation type="submission" date="2017-05" db="EMBL/GenBank/DDBJ databases">
        <authorList>
            <person name="Rodrigo-Torres L."/>
            <person name="Arahal R. D."/>
            <person name="Lucena T."/>
        </authorList>
    </citation>
    <scope>NUCLEOTIDE SEQUENCE [LARGE SCALE GENOMIC DNA]</scope>
    <source>
        <strain evidence="2">CECT 8649</strain>
    </source>
</reference>
<evidence type="ECO:0000313" key="1">
    <source>
        <dbReference type="EMBL" id="SMX28164.1"/>
    </source>
</evidence>
<dbReference type="AlphaFoldDB" id="A0A238JD87"/>
<dbReference type="Pfam" id="PF15590">
    <property type="entry name" value="Imm27"/>
    <property type="match status" value="1"/>
</dbReference>
<dbReference type="OrthoDB" id="5402191at2"/>
<organism evidence="1 2">
    <name type="scientific">Pelagimonas phthalicica</name>
    <dbReference type="NCBI Taxonomy" id="1037362"/>
    <lineage>
        <taxon>Bacteria</taxon>
        <taxon>Pseudomonadati</taxon>
        <taxon>Pseudomonadota</taxon>
        <taxon>Alphaproteobacteria</taxon>
        <taxon>Rhodobacterales</taxon>
        <taxon>Roseobacteraceae</taxon>
        <taxon>Pelagimonas</taxon>
    </lineage>
</organism>
<dbReference type="Proteomes" id="UP000225972">
    <property type="component" value="Unassembled WGS sequence"/>
</dbReference>
<proteinExistence type="predicted"/>
<keyword evidence="2" id="KW-1185">Reference proteome</keyword>
<name>A0A238JD87_9RHOB</name>
<accession>A0A238JD87</accession>
<protein>
    <submittedName>
        <fullName evidence="1">Uncharacterized protein</fullName>
    </submittedName>
</protein>
<evidence type="ECO:0000313" key="2">
    <source>
        <dbReference type="Proteomes" id="UP000225972"/>
    </source>
</evidence>
<gene>
    <name evidence="1" type="ORF">TRP8649_02279</name>
</gene>
<dbReference type="InterPro" id="IPR028960">
    <property type="entry name" value="Imm27"/>
</dbReference>
<dbReference type="EMBL" id="FXXP01000002">
    <property type="protein sequence ID" value="SMX28164.1"/>
    <property type="molecule type" value="Genomic_DNA"/>
</dbReference>
<sequence>MEITGKWLIKNGTAVPDENEKEITRRLRDQLDEISRRSDGWDVLLRDKTDGSWWELTFPLAHLHGGGPRKLTLLDQGTAFEKYRHSSNPMMSFVEFCTMSNVFLDDGVEMICHAQGVPLALGENSDQQTPAFRRIMFERLLINNPFWRRGLFSDVLSVLDAARQEQDQRQLFEVYRNVMDSAVEVLREAILKQDLQDLSDHLKSAIKQGYS</sequence>
<dbReference type="RefSeq" id="WP_099245305.1">
    <property type="nucleotide sequence ID" value="NZ_FXXP01000002.1"/>
</dbReference>